<accession>A0A2A9G301</accession>
<name>A0A2A9G301_9PSEU</name>
<proteinExistence type="predicted"/>
<dbReference type="EMBL" id="PDJK01000001">
    <property type="protein sequence ID" value="PFG57232.1"/>
    <property type="molecule type" value="Genomic_DNA"/>
</dbReference>
<protein>
    <submittedName>
        <fullName evidence="1">Uncharacterized protein</fullName>
    </submittedName>
</protein>
<organism evidence="1 2">
    <name type="scientific">Amycolatopsis sulphurea</name>
    <dbReference type="NCBI Taxonomy" id="76022"/>
    <lineage>
        <taxon>Bacteria</taxon>
        <taxon>Bacillati</taxon>
        <taxon>Actinomycetota</taxon>
        <taxon>Actinomycetes</taxon>
        <taxon>Pseudonocardiales</taxon>
        <taxon>Pseudonocardiaceae</taxon>
        <taxon>Amycolatopsis</taxon>
    </lineage>
</organism>
<dbReference type="Proteomes" id="UP000243542">
    <property type="component" value="Unassembled WGS sequence"/>
</dbReference>
<keyword evidence="2" id="KW-1185">Reference proteome</keyword>
<sequence>MCIGTDSGDLAARPDPGARHFGEYGFKEAVAEIFATRQQ</sequence>
<evidence type="ECO:0000313" key="1">
    <source>
        <dbReference type="EMBL" id="PFG57232.1"/>
    </source>
</evidence>
<reference evidence="1 2" key="1">
    <citation type="submission" date="2017-10" db="EMBL/GenBank/DDBJ databases">
        <title>Sequencing the genomes of 1000 actinobacteria strains.</title>
        <authorList>
            <person name="Klenk H.-P."/>
        </authorList>
    </citation>
    <scope>NUCLEOTIDE SEQUENCE [LARGE SCALE GENOMIC DNA]</scope>
    <source>
        <strain evidence="1 2">DSM 46092</strain>
    </source>
</reference>
<gene>
    <name evidence="1" type="ORF">ATK36_0797</name>
</gene>
<comment type="caution">
    <text evidence="1">The sequence shown here is derived from an EMBL/GenBank/DDBJ whole genome shotgun (WGS) entry which is preliminary data.</text>
</comment>
<dbReference type="AlphaFoldDB" id="A0A2A9G301"/>
<evidence type="ECO:0000313" key="2">
    <source>
        <dbReference type="Proteomes" id="UP000243542"/>
    </source>
</evidence>